<dbReference type="EMBL" id="RJKX01000013">
    <property type="protein sequence ID" value="ROQ00393.1"/>
    <property type="molecule type" value="Genomic_DNA"/>
</dbReference>
<evidence type="ECO:0000256" key="1">
    <source>
        <dbReference type="SAM" id="Phobius"/>
    </source>
</evidence>
<evidence type="ECO:0000313" key="3">
    <source>
        <dbReference type="Proteomes" id="UP000278222"/>
    </source>
</evidence>
<keyword evidence="1" id="KW-1133">Transmembrane helix</keyword>
<accession>A0A3N1M9N3</accession>
<keyword evidence="1" id="KW-0472">Membrane</keyword>
<reference evidence="2 3" key="1">
    <citation type="submission" date="2018-11" db="EMBL/GenBank/DDBJ databases">
        <title>Genomic Encyclopedia of Type Strains, Phase IV (KMG-IV): sequencing the most valuable type-strain genomes for metagenomic binning, comparative biology and taxonomic classification.</title>
        <authorList>
            <person name="Goeker M."/>
        </authorList>
    </citation>
    <scope>NUCLEOTIDE SEQUENCE [LARGE SCALE GENOMIC DNA]</scope>
    <source>
        <strain evidence="2 3">DSM 5900</strain>
    </source>
</reference>
<feature type="transmembrane region" description="Helical" evidence="1">
    <location>
        <begin position="80"/>
        <end position="103"/>
    </location>
</feature>
<organism evidence="2 3">
    <name type="scientific">Stella humosa</name>
    <dbReference type="NCBI Taxonomy" id="94"/>
    <lineage>
        <taxon>Bacteria</taxon>
        <taxon>Pseudomonadati</taxon>
        <taxon>Pseudomonadota</taxon>
        <taxon>Alphaproteobacteria</taxon>
        <taxon>Rhodospirillales</taxon>
        <taxon>Stellaceae</taxon>
        <taxon>Stella</taxon>
    </lineage>
</organism>
<dbReference type="RefSeq" id="WP_142235663.1">
    <property type="nucleotide sequence ID" value="NZ_AP019700.1"/>
</dbReference>
<dbReference type="AlphaFoldDB" id="A0A3N1M9N3"/>
<sequence length="115" mass="12268">MQTILRLFGLLTIVVAVAITAAAFPWPNPARRDLAMQCIVVTPPAAAPDGLRGRLDFILRQGGPATEPCLAYDALQKERLLVGIGGYLGLAAGLLFLALGSILKRLRIRATAMDE</sequence>
<dbReference type="Proteomes" id="UP000278222">
    <property type="component" value="Unassembled WGS sequence"/>
</dbReference>
<feature type="transmembrane region" description="Helical" evidence="1">
    <location>
        <begin position="7"/>
        <end position="26"/>
    </location>
</feature>
<proteinExistence type="predicted"/>
<keyword evidence="3" id="KW-1185">Reference proteome</keyword>
<name>A0A3N1M9N3_9PROT</name>
<evidence type="ECO:0000313" key="2">
    <source>
        <dbReference type="EMBL" id="ROQ00393.1"/>
    </source>
</evidence>
<gene>
    <name evidence="2" type="ORF">EDC65_2190</name>
</gene>
<keyword evidence="1" id="KW-0812">Transmembrane</keyword>
<protein>
    <submittedName>
        <fullName evidence="2">Uncharacterized protein</fullName>
    </submittedName>
</protein>
<comment type="caution">
    <text evidence="2">The sequence shown here is derived from an EMBL/GenBank/DDBJ whole genome shotgun (WGS) entry which is preliminary data.</text>
</comment>